<dbReference type="PROSITE" id="PS51212">
    <property type="entry name" value="WSC"/>
    <property type="match status" value="1"/>
</dbReference>
<evidence type="ECO:0000256" key="2">
    <source>
        <dbReference type="ARBA" id="ARBA00022737"/>
    </source>
</evidence>
<evidence type="ECO:0000256" key="1">
    <source>
        <dbReference type="ARBA" id="ARBA00010236"/>
    </source>
</evidence>
<evidence type="ECO:0000313" key="4">
    <source>
        <dbReference type="EMBL" id="CAK8682522.1"/>
    </source>
</evidence>
<comment type="similarity">
    <text evidence="1">Belongs to the WSCD family.</text>
</comment>
<organism evidence="4 5">
    <name type="scientific">Clavelina lepadiformis</name>
    <name type="common">Light-bulb sea squirt</name>
    <name type="synonym">Ascidia lepadiformis</name>
    <dbReference type="NCBI Taxonomy" id="159417"/>
    <lineage>
        <taxon>Eukaryota</taxon>
        <taxon>Metazoa</taxon>
        <taxon>Chordata</taxon>
        <taxon>Tunicata</taxon>
        <taxon>Ascidiacea</taxon>
        <taxon>Aplousobranchia</taxon>
        <taxon>Clavelinidae</taxon>
        <taxon>Clavelina</taxon>
    </lineage>
</organism>
<reference evidence="4 5" key="1">
    <citation type="submission" date="2024-02" db="EMBL/GenBank/DDBJ databases">
        <authorList>
            <person name="Daric V."/>
            <person name="Darras S."/>
        </authorList>
    </citation>
    <scope>NUCLEOTIDE SEQUENCE [LARGE SCALE GENOMIC DNA]</scope>
</reference>
<proteinExistence type="inferred from homology"/>
<accession>A0ABP0FSD3</accession>
<dbReference type="Proteomes" id="UP001642483">
    <property type="component" value="Unassembled WGS sequence"/>
</dbReference>
<comment type="caution">
    <text evidence="4">The sequence shown here is derived from an EMBL/GenBank/DDBJ whole genome shotgun (WGS) entry which is preliminary data.</text>
</comment>
<dbReference type="InterPro" id="IPR051589">
    <property type="entry name" value="Sialate-O-sulfotransferase"/>
</dbReference>
<dbReference type="Pfam" id="PF01822">
    <property type="entry name" value="WSC"/>
    <property type="match status" value="1"/>
</dbReference>
<gene>
    <name evidence="4" type="ORF">CVLEPA_LOCUS13179</name>
</gene>
<keyword evidence="5" id="KW-1185">Reference proteome</keyword>
<dbReference type="PANTHER" id="PTHR45964">
    <property type="entry name" value="WSCD FAMILY MEMBER CG9164"/>
    <property type="match status" value="1"/>
</dbReference>
<dbReference type="SUPFAM" id="SSF52540">
    <property type="entry name" value="P-loop containing nucleoside triphosphate hydrolases"/>
    <property type="match status" value="1"/>
</dbReference>
<dbReference type="SMART" id="SM00321">
    <property type="entry name" value="WSC"/>
    <property type="match status" value="1"/>
</dbReference>
<dbReference type="PANTHER" id="PTHR45964:SF9">
    <property type="entry name" value="SULFOTRANSFERASE"/>
    <property type="match status" value="1"/>
</dbReference>
<name>A0ABP0FSD3_CLALP</name>
<keyword evidence="2" id="KW-0677">Repeat</keyword>
<evidence type="ECO:0000259" key="3">
    <source>
        <dbReference type="PROSITE" id="PS51212"/>
    </source>
</evidence>
<evidence type="ECO:0000313" key="5">
    <source>
        <dbReference type="Proteomes" id="UP001642483"/>
    </source>
</evidence>
<dbReference type="Gene3D" id="3.40.50.300">
    <property type="entry name" value="P-loop containing nucleotide triphosphate hydrolases"/>
    <property type="match status" value="1"/>
</dbReference>
<dbReference type="InterPro" id="IPR002889">
    <property type="entry name" value="WSC_carb-bd"/>
</dbReference>
<dbReference type="InterPro" id="IPR027417">
    <property type="entry name" value="P-loop_NTPase"/>
</dbReference>
<feature type="domain" description="WSC" evidence="3">
    <location>
        <begin position="77"/>
        <end position="168"/>
    </location>
</feature>
<dbReference type="EMBL" id="CAWYQH010000090">
    <property type="protein sequence ID" value="CAK8682522.1"/>
    <property type="molecule type" value="Genomic_DNA"/>
</dbReference>
<sequence>MASKPTCWVKANVMMWKFCNRRKALSVICILAMLIWYKGYSAFIATSQDSILSMHIERRNELTELELYQMKTNFHCEVKTVGCFQWKMSDKEPTPSLTKFKLLTPSWCFSFCSSRSANYAGLKSGDACICGQEVTQFAQLQYTNCQTPCSGGTGTCGGGDAVQVFRIVSPCFTGHRIPKSVETPRWLGCFSPILKFAVDNSIHRKNLSASDCILFCNIQELPLATLDDRNSCMCGRFNERFNLTNKINCTQPHWKVYRTLSEDARCDNIRFLPPANYSQTILATFPGSGNTWTRHLLERATGIYTGSVYGDKLLYKSGFLAELPEISKVRSVVVKDHMLDKNTMTSYQSAILIIRNPYDAMIADFNRFASDGHHTAVVSEKRLQSKEFDDHFKRIAHVWINLIRNVVTSGKPFIIIEFGELVNDPIATTLKMVEFLQKHTVISPDHLQQRILCLSQQLNGEHKRKTQKLTIDPFTKVMKQKVNHDVGEARKLLKERSVNFLLPKYEREVLQELV</sequence>
<protein>
    <recommendedName>
        <fullName evidence="3">WSC domain-containing protein</fullName>
    </recommendedName>
</protein>